<evidence type="ECO:0000256" key="1">
    <source>
        <dbReference type="SAM" id="MobiDB-lite"/>
    </source>
</evidence>
<evidence type="ECO:0000313" key="2">
    <source>
        <dbReference type="EMBL" id="ABD83298.1"/>
    </source>
</evidence>
<dbReference type="EMBL" id="DQ374078">
    <property type="protein sequence ID" value="ABD83298.1"/>
    <property type="molecule type" value="Genomic_DNA"/>
</dbReference>
<protein>
    <submittedName>
        <fullName evidence="2">Fgenesh protein 93</fullName>
    </submittedName>
</protein>
<organism evidence="2">
    <name type="scientific">Beta vulgaris</name>
    <name type="common">Sugar beet</name>
    <dbReference type="NCBI Taxonomy" id="161934"/>
    <lineage>
        <taxon>Eukaryota</taxon>
        <taxon>Viridiplantae</taxon>
        <taxon>Streptophyta</taxon>
        <taxon>Embryophyta</taxon>
        <taxon>Tracheophyta</taxon>
        <taxon>Spermatophyta</taxon>
        <taxon>Magnoliopsida</taxon>
        <taxon>eudicotyledons</taxon>
        <taxon>Gunneridae</taxon>
        <taxon>Pentapetalae</taxon>
        <taxon>Caryophyllales</taxon>
        <taxon>Chenopodiaceae</taxon>
        <taxon>Betoideae</taxon>
        <taxon>Beta</taxon>
    </lineage>
</organism>
<dbReference type="AlphaFoldDB" id="Q20CC7"/>
<feature type="region of interest" description="Disordered" evidence="1">
    <location>
        <begin position="56"/>
        <end position="79"/>
    </location>
</feature>
<accession>Q20CC7</accession>
<proteinExistence type="predicted"/>
<reference evidence="2" key="1">
    <citation type="journal article" date="2006" name="Mol. Genet. Genomics">
        <title>A complete physical map of a wild beet (Beta procumbens) translocation in sugar beet.</title>
        <authorList>
            <person name="Schulte D."/>
            <person name="Cai D."/>
            <person name="Kleine M."/>
            <person name="Fan L."/>
            <person name="Wang S."/>
            <person name="Jung C."/>
        </authorList>
    </citation>
    <scope>NUCLEOTIDE SEQUENCE</scope>
</reference>
<sequence>MEECPYLGLFPSIFPKGFEELVVRFRNWKTNCKQLYKAVMSKPGQDRKPAYAEVVEELAEEDDPESSDQGYESGSKGDD</sequence>
<feature type="compositionally biased region" description="Acidic residues" evidence="1">
    <location>
        <begin position="56"/>
        <end position="66"/>
    </location>
</feature>
<name>Q20CC7_BETVU</name>